<evidence type="ECO:0000313" key="2">
    <source>
        <dbReference type="Proteomes" id="UP001590950"/>
    </source>
</evidence>
<accession>A0ABR3ZWH6</accession>
<keyword evidence="2" id="KW-1185">Reference proteome</keyword>
<organism evidence="1 2">
    <name type="scientific">Stereocaulon virgatum</name>
    <dbReference type="NCBI Taxonomy" id="373712"/>
    <lineage>
        <taxon>Eukaryota</taxon>
        <taxon>Fungi</taxon>
        <taxon>Dikarya</taxon>
        <taxon>Ascomycota</taxon>
        <taxon>Pezizomycotina</taxon>
        <taxon>Lecanoromycetes</taxon>
        <taxon>OSLEUM clade</taxon>
        <taxon>Lecanoromycetidae</taxon>
        <taxon>Lecanorales</taxon>
        <taxon>Lecanorineae</taxon>
        <taxon>Stereocaulaceae</taxon>
        <taxon>Stereocaulon</taxon>
    </lineage>
</organism>
<comment type="caution">
    <text evidence="1">The sequence shown here is derived from an EMBL/GenBank/DDBJ whole genome shotgun (WGS) entry which is preliminary data.</text>
</comment>
<evidence type="ECO:0000313" key="1">
    <source>
        <dbReference type="EMBL" id="KAL2037525.1"/>
    </source>
</evidence>
<sequence>MVVNLPPRSPPVKRAELDWKMNGEGCKHPHPKSTTSENMWDRLNDKSAEWNDEADRIHSVKSVVDLTAQAENPDPVPIGACCKPLIKQIQRFLHRVRTTTSRLNAIYVEVNAQWPSRYRQI</sequence>
<gene>
    <name evidence="1" type="ORF">N7G274_009806</name>
</gene>
<proteinExistence type="predicted"/>
<reference evidence="1 2" key="1">
    <citation type="submission" date="2024-09" db="EMBL/GenBank/DDBJ databases">
        <title>Rethinking Asexuality: The Enigmatic Case of Functional Sexual Genes in Lepraria (Stereocaulaceae).</title>
        <authorList>
            <person name="Doellman M."/>
            <person name="Sun Y."/>
            <person name="Barcenas-Pena A."/>
            <person name="Lumbsch H.T."/>
            <person name="Grewe F."/>
        </authorList>
    </citation>
    <scope>NUCLEOTIDE SEQUENCE [LARGE SCALE GENOMIC DNA]</scope>
    <source>
        <strain evidence="1 2">Mercado 3170</strain>
    </source>
</reference>
<dbReference type="EMBL" id="JBEFKJ010000040">
    <property type="protein sequence ID" value="KAL2037525.1"/>
    <property type="molecule type" value="Genomic_DNA"/>
</dbReference>
<dbReference type="Proteomes" id="UP001590950">
    <property type="component" value="Unassembled WGS sequence"/>
</dbReference>
<name>A0ABR3ZWH6_9LECA</name>
<protein>
    <submittedName>
        <fullName evidence="1">Uncharacterized protein</fullName>
    </submittedName>
</protein>